<name>A0A4R2B767_9BACI</name>
<sequence>MAKKERSVNRIGVMTHIGLLELTAAKKHSRTIISSCYYEGALKITRPVYLEKDSPSIYLIHVGGGYVDGDVYRTNLALEEGAELTVTTQSSTKVYKTPKQPVCQYTDIVLGKGSVLEYLPDPLIAYEGARFIQETDVTISEGSSFFYSDIITPGWAEDGRLFRYDWIRSKLKVFKKDKLVLLDHLLLEPDEGLGGIMQMEGYTHVGTFLILHSKADKRFIDSMYELLSELKGDVQFGLSRLPEDGAILRILARSSGSIETMISYAHEYARRELLGKDFFSWRKY</sequence>
<evidence type="ECO:0000256" key="1">
    <source>
        <dbReference type="ARBA" id="ARBA00007177"/>
    </source>
</evidence>
<accession>A0A4R2B767</accession>
<keyword evidence="5" id="KW-1185">Reference proteome</keyword>
<comment type="subunit">
    <text evidence="3">UreD, UreF and UreG form a complex that acts as a GTP-hydrolysis-dependent molecular chaperone, activating the urease apoprotein by helping to assemble the nickel containing metallocenter of UreC. The UreE protein probably delivers the nickel.</text>
</comment>
<dbReference type="GO" id="GO:0005737">
    <property type="term" value="C:cytoplasm"/>
    <property type="evidence" value="ECO:0007669"/>
    <property type="project" value="UniProtKB-SubCell"/>
</dbReference>
<organism evidence="4 5">
    <name type="scientific">Mesobacillus foraminis</name>
    <dbReference type="NCBI Taxonomy" id="279826"/>
    <lineage>
        <taxon>Bacteria</taxon>
        <taxon>Bacillati</taxon>
        <taxon>Bacillota</taxon>
        <taxon>Bacilli</taxon>
        <taxon>Bacillales</taxon>
        <taxon>Bacillaceae</taxon>
        <taxon>Mesobacillus</taxon>
    </lineage>
</organism>
<dbReference type="Proteomes" id="UP000295689">
    <property type="component" value="Unassembled WGS sequence"/>
</dbReference>
<dbReference type="Pfam" id="PF01774">
    <property type="entry name" value="UreD"/>
    <property type="match status" value="1"/>
</dbReference>
<evidence type="ECO:0000313" key="5">
    <source>
        <dbReference type="Proteomes" id="UP000295689"/>
    </source>
</evidence>
<dbReference type="AlphaFoldDB" id="A0A4R2B767"/>
<protein>
    <recommendedName>
        <fullName evidence="3">Urease accessory protein UreD</fullName>
    </recommendedName>
</protein>
<dbReference type="PANTHER" id="PTHR33643:SF1">
    <property type="entry name" value="UREASE ACCESSORY PROTEIN D"/>
    <property type="match status" value="1"/>
</dbReference>
<dbReference type="PANTHER" id="PTHR33643">
    <property type="entry name" value="UREASE ACCESSORY PROTEIN D"/>
    <property type="match status" value="1"/>
</dbReference>
<dbReference type="HAMAP" id="MF_01384">
    <property type="entry name" value="UreD"/>
    <property type="match status" value="1"/>
</dbReference>
<evidence type="ECO:0000313" key="4">
    <source>
        <dbReference type="EMBL" id="TCN22386.1"/>
    </source>
</evidence>
<dbReference type="GO" id="GO:0016151">
    <property type="term" value="F:nickel cation binding"/>
    <property type="evidence" value="ECO:0007669"/>
    <property type="project" value="UniProtKB-UniRule"/>
</dbReference>
<keyword evidence="3" id="KW-0996">Nickel insertion</keyword>
<evidence type="ECO:0000256" key="3">
    <source>
        <dbReference type="HAMAP-Rule" id="MF_01384"/>
    </source>
</evidence>
<evidence type="ECO:0000256" key="2">
    <source>
        <dbReference type="ARBA" id="ARBA00023186"/>
    </source>
</evidence>
<dbReference type="InterPro" id="IPR002669">
    <property type="entry name" value="UreD"/>
</dbReference>
<proteinExistence type="inferred from homology"/>
<reference evidence="4 5" key="1">
    <citation type="journal article" date="2015" name="Stand. Genomic Sci.">
        <title>Genomic Encyclopedia of Bacterial and Archaeal Type Strains, Phase III: the genomes of soil and plant-associated and newly described type strains.</title>
        <authorList>
            <person name="Whitman W.B."/>
            <person name="Woyke T."/>
            <person name="Klenk H.P."/>
            <person name="Zhou Y."/>
            <person name="Lilburn T.G."/>
            <person name="Beck B.J."/>
            <person name="De Vos P."/>
            <person name="Vandamme P."/>
            <person name="Eisen J.A."/>
            <person name="Garrity G."/>
            <person name="Hugenholtz P."/>
            <person name="Kyrpides N.C."/>
        </authorList>
    </citation>
    <scope>NUCLEOTIDE SEQUENCE [LARGE SCALE GENOMIC DNA]</scope>
    <source>
        <strain evidence="4 5">CV53</strain>
    </source>
</reference>
<comment type="similarity">
    <text evidence="1 3">Belongs to the UreD family.</text>
</comment>
<comment type="function">
    <text evidence="3">Required for maturation of urease via the functional incorporation of the urease nickel metallocenter.</text>
</comment>
<keyword evidence="2 3" id="KW-0143">Chaperone</keyword>
<gene>
    <name evidence="3" type="primary">ureD</name>
    <name evidence="4" type="ORF">EV146_111228</name>
</gene>
<dbReference type="EMBL" id="SLVV01000011">
    <property type="protein sequence ID" value="TCN22386.1"/>
    <property type="molecule type" value="Genomic_DNA"/>
</dbReference>
<comment type="caution">
    <text evidence="4">The sequence shown here is derived from an EMBL/GenBank/DDBJ whole genome shotgun (WGS) entry which is preliminary data.</text>
</comment>
<comment type="subcellular location">
    <subcellularLocation>
        <location evidence="3">Cytoplasm</location>
    </subcellularLocation>
</comment>
<keyword evidence="3" id="KW-0963">Cytoplasm</keyword>